<protein>
    <recommendedName>
        <fullName evidence="4">Integral membrane protein</fullName>
    </recommendedName>
</protein>
<dbReference type="AlphaFoldDB" id="A0A7I7JIY4"/>
<dbReference type="KEGG" id="mnm:MNVM_08010"/>
<keyword evidence="1" id="KW-1133">Transmembrane helix</keyword>
<name>A0A7I7JIY4_9MYCO</name>
<reference evidence="2 3" key="1">
    <citation type="journal article" date="2019" name="Emerg. Microbes Infect.">
        <title>Comprehensive subspecies identification of 175 nontuberculous mycobacteria species based on 7547 genomic profiles.</title>
        <authorList>
            <person name="Matsumoto Y."/>
            <person name="Kinjo T."/>
            <person name="Motooka D."/>
            <person name="Nabeya D."/>
            <person name="Jung N."/>
            <person name="Uechi K."/>
            <person name="Horii T."/>
            <person name="Iida T."/>
            <person name="Fujita J."/>
            <person name="Nakamura S."/>
        </authorList>
    </citation>
    <scope>NUCLEOTIDE SEQUENCE [LARGE SCALE GENOMIC DNA]</scope>
    <source>
        <strain evidence="2 3">JCM 6391</strain>
    </source>
</reference>
<feature type="transmembrane region" description="Helical" evidence="1">
    <location>
        <begin position="80"/>
        <end position="98"/>
    </location>
</feature>
<gene>
    <name evidence="2" type="ORF">MNVM_08010</name>
</gene>
<feature type="transmembrane region" description="Helical" evidence="1">
    <location>
        <begin position="54"/>
        <end position="73"/>
    </location>
</feature>
<dbReference type="RefSeq" id="WP_013827977.1">
    <property type="nucleotide sequence ID" value="NZ_AP022562.1"/>
</dbReference>
<dbReference type="Proteomes" id="UP000466997">
    <property type="component" value="Chromosome"/>
</dbReference>
<keyword evidence="3" id="KW-1185">Reference proteome</keyword>
<evidence type="ECO:0000256" key="1">
    <source>
        <dbReference type="SAM" id="Phobius"/>
    </source>
</evidence>
<keyword evidence="1" id="KW-0812">Transmembrane</keyword>
<keyword evidence="1" id="KW-0472">Membrane</keyword>
<feature type="transmembrane region" description="Helical" evidence="1">
    <location>
        <begin position="104"/>
        <end position="126"/>
    </location>
</feature>
<accession>A0A7I7JIY4</accession>
<proteinExistence type="predicted"/>
<evidence type="ECO:0008006" key="4">
    <source>
        <dbReference type="Google" id="ProtNLM"/>
    </source>
</evidence>
<sequence>MTAVTTPVLSDSTDSLLRFALRADAVTTGVIGLAGVFTARPMAALTGLTAVQEYAVAAFCLLYGVAVYFLSALPDLRRAGIGVLAANVVCTVAAIAVLETGVLPLTGFGVAALLASAVYTASFALAQYRGLRRLR</sequence>
<organism evidence="2 3">
    <name type="scientific">Mycobacterium novum</name>
    <dbReference type="NCBI Taxonomy" id="2492438"/>
    <lineage>
        <taxon>Bacteria</taxon>
        <taxon>Bacillati</taxon>
        <taxon>Actinomycetota</taxon>
        <taxon>Actinomycetes</taxon>
        <taxon>Mycobacteriales</taxon>
        <taxon>Mycobacteriaceae</taxon>
        <taxon>Mycobacterium</taxon>
    </lineage>
</organism>
<dbReference type="EMBL" id="AP022562">
    <property type="protein sequence ID" value="BBX11720.1"/>
    <property type="molecule type" value="Genomic_DNA"/>
</dbReference>
<evidence type="ECO:0000313" key="3">
    <source>
        <dbReference type="Proteomes" id="UP000466997"/>
    </source>
</evidence>
<evidence type="ECO:0000313" key="2">
    <source>
        <dbReference type="EMBL" id="BBX11720.1"/>
    </source>
</evidence>